<keyword evidence="6" id="KW-0325">Glycoprotein</keyword>
<feature type="compositionally biased region" description="Basic and acidic residues" evidence="7">
    <location>
        <begin position="7"/>
        <end position="33"/>
    </location>
</feature>
<keyword evidence="3" id="KW-0732">Signal</keyword>
<reference evidence="9" key="2">
    <citation type="submission" date="2025-08" db="UniProtKB">
        <authorList>
            <consortium name="Ensembl"/>
        </authorList>
    </citation>
    <scope>IDENTIFICATION</scope>
</reference>
<dbReference type="GO" id="GO:0042605">
    <property type="term" value="F:peptide antigen binding"/>
    <property type="evidence" value="ECO:0007669"/>
    <property type="project" value="TreeGrafter"/>
</dbReference>
<dbReference type="GO" id="GO:0030670">
    <property type="term" value="C:phagocytic vesicle membrane"/>
    <property type="evidence" value="ECO:0007669"/>
    <property type="project" value="UniProtKB-ARBA"/>
</dbReference>
<keyword evidence="10" id="KW-1185">Reference proteome</keyword>
<sequence>VSLHKSPRGEVRSGRRGVQFRDGDSRTKGEGEGAGRSLGHLSLVSTDRSSAKTLADSVTKRLGVGDTDRDKVPGPRRGSHGLRHQHGGPCLRWGGAALGIPHSPEFHFFSQPVSGPSSSIHVTGPQFPDIECRVSREANQRRRSLGSKVPSHPPGLRFNQMPRMTVMAPRTLLLLLSGALALIQTRAGSHSLRYFHTAVSRPGRGEPRYIEVGYVDDTQFVRFDSYAVNPGWSRGSCG</sequence>
<dbReference type="SUPFAM" id="SSF54452">
    <property type="entry name" value="MHC antigen-recognition domain"/>
    <property type="match status" value="1"/>
</dbReference>
<dbReference type="GO" id="GO:0002476">
    <property type="term" value="P:antigen processing and presentation of endogenous peptide antigen via MHC class Ib"/>
    <property type="evidence" value="ECO:0007669"/>
    <property type="project" value="TreeGrafter"/>
</dbReference>
<evidence type="ECO:0000256" key="4">
    <source>
        <dbReference type="ARBA" id="ARBA00022859"/>
    </source>
</evidence>
<dbReference type="GO" id="GO:0098553">
    <property type="term" value="C:lumenal side of endoplasmic reticulum membrane"/>
    <property type="evidence" value="ECO:0007669"/>
    <property type="project" value="UniProtKB-ARBA"/>
</dbReference>
<keyword evidence="4" id="KW-0391">Immunity</keyword>
<dbReference type="GO" id="GO:0009897">
    <property type="term" value="C:external side of plasma membrane"/>
    <property type="evidence" value="ECO:0007669"/>
    <property type="project" value="TreeGrafter"/>
</dbReference>
<dbReference type="GO" id="GO:0002486">
    <property type="term" value="P:antigen processing and presentation of endogenous peptide antigen via MHC class I via ER pathway, TAP-independent"/>
    <property type="evidence" value="ECO:0007669"/>
    <property type="project" value="TreeGrafter"/>
</dbReference>
<organism evidence="9 10">
    <name type="scientific">Callithrix jacchus</name>
    <name type="common">White-tufted-ear marmoset</name>
    <name type="synonym">Simia Jacchus</name>
    <dbReference type="NCBI Taxonomy" id="9483"/>
    <lineage>
        <taxon>Eukaryota</taxon>
        <taxon>Metazoa</taxon>
        <taxon>Chordata</taxon>
        <taxon>Craniata</taxon>
        <taxon>Vertebrata</taxon>
        <taxon>Euteleostomi</taxon>
        <taxon>Mammalia</taxon>
        <taxon>Eutheria</taxon>
        <taxon>Euarchontoglires</taxon>
        <taxon>Primates</taxon>
        <taxon>Haplorrhini</taxon>
        <taxon>Platyrrhini</taxon>
        <taxon>Cebidae</taxon>
        <taxon>Callitrichinae</taxon>
        <taxon>Callithrix</taxon>
        <taxon>Callithrix</taxon>
    </lineage>
</organism>
<dbReference type="GeneTree" id="ENSGT01120000271826"/>
<evidence type="ECO:0000256" key="1">
    <source>
        <dbReference type="ARBA" id="ARBA00004167"/>
    </source>
</evidence>
<proteinExistence type="predicted"/>
<reference evidence="9 10" key="1">
    <citation type="submission" date="2009-03" db="EMBL/GenBank/DDBJ databases">
        <authorList>
            <person name="Warren W."/>
            <person name="Ye L."/>
            <person name="Minx P."/>
            <person name="Worley K."/>
            <person name="Gibbs R."/>
            <person name="Wilson R.K."/>
        </authorList>
    </citation>
    <scope>NUCLEOTIDE SEQUENCE [LARGE SCALE GENOMIC DNA]</scope>
</reference>
<dbReference type="Proteomes" id="UP000008225">
    <property type="component" value="Chromosome 4"/>
</dbReference>
<dbReference type="PANTHER" id="PTHR16675:SF251">
    <property type="entry name" value="HLA CLASS I HISTOCOMPATIBILITY ANTIGEN, C ALPHA CHAIN"/>
    <property type="match status" value="1"/>
</dbReference>
<evidence type="ECO:0000313" key="9">
    <source>
        <dbReference type="Ensembl" id="ENSCJAP00000091166.1"/>
    </source>
</evidence>
<evidence type="ECO:0000256" key="5">
    <source>
        <dbReference type="ARBA" id="ARBA00023136"/>
    </source>
</evidence>
<comment type="subcellular location">
    <subcellularLocation>
        <location evidence="1">Membrane</location>
        <topology evidence="1">Single-pass membrane protein</topology>
    </subcellularLocation>
</comment>
<protein>
    <recommendedName>
        <fullName evidence="8">MHC class I-like antigen recognition-like domain-containing protein</fullName>
    </recommendedName>
</protein>
<dbReference type="GO" id="GO:0005102">
    <property type="term" value="F:signaling receptor binding"/>
    <property type="evidence" value="ECO:0007669"/>
    <property type="project" value="TreeGrafter"/>
</dbReference>
<evidence type="ECO:0000256" key="7">
    <source>
        <dbReference type="SAM" id="MobiDB-lite"/>
    </source>
</evidence>
<dbReference type="InterPro" id="IPR037055">
    <property type="entry name" value="MHC_I-like_Ag-recog_sf"/>
</dbReference>
<dbReference type="Gene3D" id="3.30.500.10">
    <property type="entry name" value="MHC class I-like antigen recognition-like"/>
    <property type="match status" value="1"/>
</dbReference>
<feature type="compositionally biased region" description="Basic residues" evidence="7">
    <location>
        <begin position="77"/>
        <end position="86"/>
    </location>
</feature>
<dbReference type="PANTHER" id="PTHR16675">
    <property type="entry name" value="MHC CLASS I-RELATED"/>
    <property type="match status" value="1"/>
</dbReference>
<dbReference type="GO" id="GO:0042612">
    <property type="term" value="C:MHC class I protein complex"/>
    <property type="evidence" value="ECO:0007669"/>
    <property type="project" value="UniProtKB-KW"/>
</dbReference>
<dbReference type="Ensembl" id="ENSCJAT00000118837.1">
    <property type="protein sequence ID" value="ENSCJAP00000091166.1"/>
    <property type="gene ID" value="ENSCJAG00000085978.1"/>
</dbReference>
<feature type="region of interest" description="Disordered" evidence="7">
    <location>
        <begin position="1"/>
        <end position="86"/>
    </location>
</feature>
<evidence type="ECO:0000256" key="3">
    <source>
        <dbReference type="ARBA" id="ARBA00022729"/>
    </source>
</evidence>
<feature type="compositionally biased region" description="Polar residues" evidence="7">
    <location>
        <begin position="43"/>
        <end position="52"/>
    </location>
</feature>
<accession>A0A8I3WUZ6</accession>
<dbReference type="GO" id="GO:0006955">
    <property type="term" value="P:immune response"/>
    <property type="evidence" value="ECO:0007669"/>
    <property type="project" value="TreeGrafter"/>
</dbReference>
<dbReference type="GO" id="GO:0005615">
    <property type="term" value="C:extracellular space"/>
    <property type="evidence" value="ECO:0007669"/>
    <property type="project" value="TreeGrafter"/>
</dbReference>
<evidence type="ECO:0000256" key="6">
    <source>
        <dbReference type="ARBA" id="ARBA00023180"/>
    </source>
</evidence>
<evidence type="ECO:0000259" key="8">
    <source>
        <dbReference type="Pfam" id="PF00129"/>
    </source>
</evidence>
<keyword evidence="5" id="KW-0472">Membrane</keyword>
<evidence type="ECO:0000313" key="10">
    <source>
        <dbReference type="Proteomes" id="UP000008225"/>
    </source>
</evidence>
<dbReference type="AlphaFoldDB" id="A0A8I3WUZ6"/>
<dbReference type="GO" id="GO:0001916">
    <property type="term" value="P:positive regulation of T cell mediated cytotoxicity"/>
    <property type="evidence" value="ECO:0007669"/>
    <property type="project" value="TreeGrafter"/>
</dbReference>
<evidence type="ECO:0000256" key="2">
    <source>
        <dbReference type="ARBA" id="ARBA00022451"/>
    </source>
</evidence>
<feature type="domain" description="MHC class I-like antigen recognition-like" evidence="8">
    <location>
        <begin position="188"/>
        <end position="230"/>
    </location>
</feature>
<reference evidence="9" key="3">
    <citation type="submission" date="2025-09" db="UniProtKB">
        <authorList>
            <consortium name="Ensembl"/>
        </authorList>
    </citation>
    <scope>IDENTIFICATION</scope>
</reference>
<dbReference type="InterPro" id="IPR011161">
    <property type="entry name" value="MHC_I-like_Ag-recog"/>
</dbReference>
<name>A0A8I3WUZ6_CALJA</name>
<dbReference type="InterPro" id="IPR011162">
    <property type="entry name" value="MHC_I/II-like_Ag-recog"/>
</dbReference>
<dbReference type="InterPro" id="IPR050208">
    <property type="entry name" value="MHC_class-I_related"/>
</dbReference>
<dbReference type="Pfam" id="PF00129">
    <property type="entry name" value="MHC_I"/>
    <property type="match status" value="1"/>
</dbReference>
<keyword evidence="2" id="KW-0490">MHC I</keyword>